<dbReference type="EMBL" id="VFFF01000001">
    <property type="protein sequence ID" value="TNY34017.1"/>
    <property type="molecule type" value="Genomic_DNA"/>
</dbReference>
<gene>
    <name evidence="2" type="ORF">FHY64_12365</name>
</gene>
<evidence type="ECO:0000313" key="3">
    <source>
        <dbReference type="Proteomes" id="UP000314011"/>
    </source>
</evidence>
<feature type="transmembrane region" description="Helical" evidence="1">
    <location>
        <begin position="232"/>
        <end position="255"/>
    </location>
</feature>
<feature type="transmembrane region" description="Helical" evidence="1">
    <location>
        <begin position="72"/>
        <end position="94"/>
    </location>
</feature>
<name>A0A5C5GIP0_9RHOB</name>
<feature type="transmembrane region" description="Helical" evidence="1">
    <location>
        <begin position="156"/>
        <end position="182"/>
    </location>
</feature>
<sequence length="263" mass="28168">MSVHIVRHAIMMVLRNIVDALKVSAVPVALGLILAVVLITVLGLDLETVQMMSDPVAMSDPEAIAVEDAGPMLILLLVLIPTVLFVFGWVAVAWHRFVLLEEYPGAVPTTPFPAVRTYVGRSLLIGVLILLVMVPSMFVLSLVLTPLMMVNQLLGISVFTILLSLVTSYVSLRWALVLPAAAIGDSMKLSESWSRTAKLSNQILGVALLLALLNFVLGLLAVPFGALGGQVIGIAITWFVGMVGLSVLTTLYGHLVENRPLAE</sequence>
<dbReference type="AlphaFoldDB" id="A0A5C5GIP0"/>
<keyword evidence="1" id="KW-0812">Transmembrane</keyword>
<dbReference type="OrthoDB" id="7704812at2"/>
<evidence type="ECO:0000256" key="1">
    <source>
        <dbReference type="SAM" id="Phobius"/>
    </source>
</evidence>
<keyword evidence="3" id="KW-1185">Reference proteome</keyword>
<feature type="transmembrane region" description="Helical" evidence="1">
    <location>
        <begin position="21"/>
        <end position="44"/>
    </location>
</feature>
<dbReference type="RefSeq" id="WP_140194968.1">
    <property type="nucleotide sequence ID" value="NZ_CP065915.1"/>
</dbReference>
<evidence type="ECO:0000313" key="2">
    <source>
        <dbReference type="EMBL" id="TNY34017.1"/>
    </source>
</evidence>
<feature type="transmembrane region" description="Helical" evidence="1">
    <location>
        <begin position="123"/>
        <end position="144"/>
    </location>
</feature>
<evidence type="ECO:0008006" key="4">
    <source>
        <dbReference type="Google" id="ProtNLM"/>
    </source>
</evidence>
<accession>A0A5C5GIP0</accession>
<organism evidence="2 3">
    <name type="scientific">Pelagovum pacificum</name>
    <dbReference type="NCBI Taxonomy" id="2588711"/>
    <lineage>
        <taxon>Bacteria</taxon>
        <taxon>Pseudomonadati</taxon>
        <taxon>Pseudomonadota</taxon>
        <taxon>Alphaproteobacteria</taxon>
        <taxon>Rhodobacterales</taxon>
        <taxon>Paracoccaceae</taxon>
        <taxon>Pelagovum</taxon>
    </lineage>
</organism>
<keyword evidence="1" id="KW-0472">Membrane</keyword>
<keyword evidence="1" id="KW-1133">Transmembrane helix</keyword>
<feature type="transmembrane region" description="Helical" evidence="1">
    <location>
        <begin position="203"/>
        <end position="226"/>
    </location>
</feature>
<dbReference type="Proteomes" id="UP000314011">
    <property type="component" value="Unassembled WGS sequence"/>
</dbReference>
<reference evidence="2 3" key="1">
    <citation type="submission" date="2019-06" db="EMBL/GenBank/DDBJ databases">
        <title>Genome of new Rhodobacteraceae sp. SM1903.</title>
        <authorList>
            <person name="Ren X."/>
        </authorList>
    </citation>
    <scope>NUCLEOTIDE SEQUENCE [LARGE SCALE GENOMIC DNA]</scope>
    <source>
        <strain evidence="2 3">SM1903</strain>
    </source>
</reference>
<protein>
    <recommendedName>
        <fullName evidence="4">Glycerophosphoryl diester phosphodiesterase membrane domain-containing protein</fullName>
    </recommendedName>
</protein>
<proteinExistence type="predicted"/>
<comment type="caution">
    <text evidence="2">The sequence shown here is derived from an EMBL/GenBank/DDBJ whole genome shotgun (WGS) entry which is preliminary data.</text>
</comment>